<dbReference type="SMART" id="SM00032">
    <property type="entry name" value="CCP"/>
    <property type="match status" value="3"/>
</dbReference>
<feature type="disulfide bond" evidence="6">
    <location>
        <begin position="232"/>
        <end position="259"/>
    </location>
</feature>
<keyword evidence="11" id="KW-1185">Reference proteome</keyword>
<sequence>MIKYVIVVICAVAVSLAQYPPNRHTPPNFRPGCHSNPPLPSFGRIKRYSQEPNFVYYACDDCYTLRGYTYNQCLRGRWRHPAPYCHRKNACQLRTNRPCHENASCRSYDGGKYTCTCKDGYSGNGKNSLFNGKCATYVGEIKVNGCGKNCEPFMTNGMVSPLPRTDHFDFAYIYCLPGYTADEVIVFCLFGRWQENVLCKPMTCTVPSAPQNGTVSPSGGLINFGKSVMYSCRSSTMLIGAEVAICKENGEFDLPPPHCLYLEEERMLEGSG</sequence>
<evidence type="ECO:0000259" key="9">
    <source>
        <dbReference type="PROSITE" id="PS50923"/>
    </source>
</evidence>
<dbReference type="InterPro" id="IPR000436">
    <property type="entry name" value="Sushi_SCR_CCP_dom"/>
</dbReference>
<keyword evidence="3" id="KW-0677">Repeat</keyword>
<comment type="caution">
    <text evidence="5">Lacks conserved residue(s) required for the propagation of feature annotation.</text>
</comment>
<keyword evidence="6" id="KW-0768">Sushi</keyword>
<feature type="domain" description="EGF-like" evidence="8">
    <location>
        <begin position="87"/>
        <end position="129"/>
    </location>
</feature>
<dbReference type="Gene3D" id="2.10.70.10">
    <property type="entry name" value="Complement Module, domain 1"/>
    <property type="match status" value="2"/>
</dbReference>
<name>A0ABP0FVF5_CLALP</name>
<accession>A0ABP0FVF5</accession>
<keyword evidence="2 7" id="KW-0732">Signal</keyword>
<dbReference type="CDD" id="cd00033">
    <property type="entry name" value="CCP"/>
    <property type="match status" value="2"/>
</dbReference>
<dbReference type="Gene3D" id="2.10.25.10">
    <property type="entry name" value="Laminin"/>
    <property type="match status" value="1"/>
</dbReference>
<comment type="caution">
    <text evidence="10">The sequence shown here is derived from an EMBL/GenBank/DDBJ whole genome shotgun (WGS) entry which is preliminary data.</text>
</comment>
<dbReference type="InterPro" id="IPR051277">
    <property type="entry name" value="SEZ6_CSMD_C4BPB_Regulators"/>
</dbReference>
<gene>
    <name evidence="10" type="ORF">CVLEPA_LOCUS14659</name>
</gene>
<evidence type="ECO:0000256" key="1">
    <source>
        <dbReference type="ARBA" id="ARBA00022536"/>
    </source>
</evidence>
<evidence type="ECO:0000256" key="7">
    <source>
        <dbReference type="SAM" id="SignalP"/>
    </source>
</evidence>
<feature type="signal peptide" evidence="7">
    <location>
        <begin position="1"/>
        <end position="17"/>
    </location>
</feature>
<feature type="domain" description="Sushi" evidence="9">
    <location>
        <begin position="202"/>
        <end position="261"/>
    </location>
</feature>
<protein>
    <submittedName>
        <fullName evidence="10">Uncharacterized protein</fullName>
    </submittedName>
</protein>
<dbReference type="PROSITE" id="PS50923">
    <property type="entry name" value="SUSHI"/>
    <property type="match status" value="2"/>
</dbReference>
<reference evidence="10 11" key="1">
    <citation type="submission" date="2024-02" db="EMBL/GenBank/DDBJ databases">
        <authorList>
            <person name="Daric V."/>
            <person name="Darras S."/>
        </authorList>
    </citation>
    <scope>NUCLEOTIDE SEQUENCE [LARGE SCALE GENOMIC DNA]</scope>
</reference>
<keyword evidence="4 6" id="KW-1015">Disulfide bond</keyword>
<dbReference type="PROSITE" id="PS50026">
    <property type="entry name" value="EGF_3"/>
    <property type="match status" value="1"/>
</dbReference>
<evidence type="ECO:0000256" key="4">
    <source>
        <dbReference type="ARBA" id="ARBA00023157"/>
    </source>
</evidence>
<evidence type="ECO:0000256" key="3">
    <source>
        <dbReference type="ARBA" id="ARBA00022737"/>
    </source>
</evidence>
<evidence type="ECO:0000256" key="2">
    <source>
        <dbReference type="ARBA" id="ARBA00022729"/>
    </source>
</evidence>
<evidence type="ECO:0000256" key="5">
    <source>
        <dbReference type="PROSITE-ProRule" id="PRU00076"/>
    </source>
</evidence>
<keyword evidence="1 5" id="KW-0245">EGF-like domain</keyword>
<dbReference type="PANTHER" id="PTHR45656">
    <property type="entry name" value="PROTEIN CBR-CLEC-78"/>
    <property type="match status" value="1"/>
</dbReference>
<dbReference type="PANTHER" id="PTHR45656:SF4">
    <property type="entry name" value="PROTEIN CBR-CLEC-78"/>
    <property type="match status" value="1"/>
</dbReference>
<dbReference type="SUPFAM" id="SSF57535">
    <property type="entry name" value="Complement control module/SCR domain"/>
    <property type="match status" value="2"/>
</dbReference>
<feature type="domain" description="Sushi" evidence="9">
    <location>
        <begin position="31"/>
        <end position="87"/>
    </location>
</feature>
<dbReference type="SMART" id="SM00181">
    <property type="entry name" value="EGF"/>
    <property type="match status" value="1"/>
</dbReference>
<organism evidence="10 11">
    <name type="scientific">Clavelina lepadiformis</name>
    <name type="common">Light-bulb sea squirt</name>
    <name type="synonym">Ascidia lepadiformis</name>
    <dbReference type="NCBI Taxonomy" id="159417"/>
    <lineage>
        <taxon>Eukaryota</taxon>
        <taxon>Metazoa</taxon>
        <taxon>Chordata</taxon>
        <taxon>Tunicata</taxon>
        <taxon>Ascidiacea</taxon>
        <taxon>Aplousobranchia</taxon>
        <taxon>Clavelinidae</taxon>
        <taxon>Clavelina</taxon>
    </lineage>
</organism>
<dbReference type="Pfam" id="PF12947">
    <property type="entry name" value="EGF_3"/>
    <property type="match status" value="1"/>
</dbReference>
<evidence type="ECO:0000259" key="8">
    <source>
        <dbReference type="PROSITE" id="PS50026"/>
    </source>
</evidence>
<evidence type="ECO:0000313" key="11">
    <source>
        <dbReference type="Proteomes" id="UP001642483"/>
    </source>
</evidence>
<dbReference type="Proteomes" id="UP001642483">
    <property type="component" value="Unassembled WGS sequence"/>
</dbReference>
<dbReference type="EMBL" id="CAWYQH010000097">
    <property type="protein sequence ID" value="CAK8683603.1"/>
    <property type="molecule type" value="Genomic_DNA"/>
</dbReference>
<dbReference type="Pfam" id="PF00084">
    <property type="entry name" value="Sushi"/>
    <property type="match status" value="1"/>
</dbReference>
<dbReference type="InterPro" id="IPR024731">
    <property type="entry name" value="NELL2-like_EGF"/>
</dbReference>
<evidence type="ECO:0000256" key="6">
    <source>
        <dbReference type="PROSITE-ProRule" id="PRU00302"/>
    </source>
</evidence>
<dbReference type="InterPro" id="IPR035976">
    <property type="entry name" value="Sushi/SCR/CCP_sf"/>
</dbReference>
<feature type="chain" id="PRO_5046064432" evidence="7">
    <location>
        <begin position="18"/>
        <end position="272"/>
    </location>
</feature>
<dbReference type="InterPro" id="IPR000742">
    <property type="entry name" value="EGF"/>
</dbReference>
<evidence type="ECO:0000313" key="10">
    <source>
        <dbReference type="EMBL" id="CAK8683603.1"/>
    </source>
</evidence>
<proteinExistence type="predicted"/>